<dbReference type="PANTHER" id="PTHR43433">
    <property type="entry name" value="HYDROLASE, ALPHA/BETA FOLD FAMILY PROTEIN"/>
    <property type="match status" value="1"/>
</dbReference>
<dbReference type="AlphaFoldDB" id="A0A7Z0CGW3"/>
<protein>
    <submittedName>
        <fullName evidence="2">Pimeloyl-ACP methyl ester carboxylesterase</fullName>
    </submittedName>
</protein>
<dbReference type="InterPro" id="IPR029058">
    <property type="entry name" value="AB_hydrolase_fold"/>
</dbReference>
<evidence type="ECO:0000313" key="3">
    <source>
        <dbReference type="Proteomes" id="UP000547973"/>
    </source>
</evidence>
<dbReference type="Gene3D" id="3.40.50.1820">
    <property type="entry name" value="alpha/beta hydrolase"/>
    <property type="match status" value="1"/>
</dbReference>
<gene>
    <name evidence="2" type="ORF">BKA03_000980</name>
</gene>
<keyword evidence="3" id="KW-1185">Reference proteome</keyword>
<dbReference type="InterPro" id="IPR000073">
    <property type="entry name" value="AB_hydrolase_1"/>
</dbReference>
<dbReference type="GO" id="GO:0003824">
    <property type="term" value="F:catalytic activity"/>
    <property type="evidence" value="ECO:0007669"/>
    <property type="project" value="UniProtKB-ARBA"/>
</dbReference>
<name>A0A7Z0CGW3_9MICO</name>
<dbReference type="RefSeq" id="WP_062075846.1">
    <property type="nucleotide sequence ID" value="NZ_BBRC01000014.1"/>
</dbReference>
<evidence type="ECO:0000259" key="1">
    <source>
        <dbReference type="Pfam" id="PF00561"/>
    </source>
</evidence>
<dbReference type="PANTHER" id="PTHR43433:SF5">
    <property type="entry name" value="AB HYDROLASE-1 DOMAIN-CONTAINING PROTEIN"/>
    <property type="match status" value="1"/>
</dbReference>
<reference evidence="2 3" key="1">
    <citation type="submission" date="2020-07" db="EMBL/GenBank/DDBJ databases">
        <title>Sequencing the genomes of 1000 actinobacteria strains.</title>
        <authorList>
            <person name="Klenk H.-P."/>
        </authorList>
    </citation>
    <scope>NUCLEOTIDE SEQUENCE [LARGE SCALE GENOMIC DNA]</scope>
    <source>
        <strain evidence="2 3">DSM 19970</strain>
    </source>
</reference>
<evidence type="ECO:0000313" key="2">
    <source>
        <dbReference type="EMBL" id="NYI40861.1"/>
    </source>
</evidence>
<dbReference type="OrthoDB" id="9800988at2"/>
<organism evidence="2 3">
    <name type="scientific">Demequina lutea</name>
    <dbReference type="NCBI Taxonomy" id="431489"/>
    <lineage>
        <taxon>Bacteria</taxon>
        <taxon>Bacillati</taxon>
        <taxon>Actinomycetota</taxon>
        <taxon>Actinomycetes</taxon>
        <taxon>Micrococcales</taxon>
        <taxon>Demequinaceae</taxon>
        <taxon>Demequina</taxon>
    </lineage>
</organism>
<feature type="domain" description="AB hydrolase-1" evidence="1">
    <location>
        <begin position="27"/>
        <end position="261"/>
    </location>
</feature>
<dbReference type="Proteomes" id="UP000547973">
    <property type="component" value="Unassembled WGS sequence"/>
</dbReference>
<sequence>MMTNDLAVGDGNLRWYDVGPADASIIVMWHHGTPNIGEPPAPLLEASAERGIRWLGFDRPGYGDSTAADGRTVADAADLAARVADAAGVGNFVAVGHSGGGPHALACGALLGERVRAVVSIAGLAPYGADGLDFFAGMHAGGEAELRAALDGASRLEALLAATEFDPEMFTSADHEALVGEWSWFDGIAAAGVARGLEGMTADDVAYVSDWGFAVRDVAAPALVVHATDDRVVPVAHGRWNADALPNAELWVRPGGGHVSVMRSGVEVLDWIVQAMG</sequence>
<dbReference type="SUPFAM" id="SSF53474">
    <property type="entry name" value="alpha/beta-Hydrolases"/>
    <property type="match status" value="1"/>
</dbReference>
<dbReference type="InterPro" id="IPR050471">
    <property type="entry name" value="AB_hydrolase"/>
</dbReference>
<proteinExistence type="predicted"/>
<accession>A0A7Z0CGW3</accession>
<comment type="caution">
    <text evidence="2">The sequence shown here is derived from an EMBL/GenBank/DDBJ whole genome shotgun (WGS) entry which is preliminary data.</text>
</comment>
<dbReference type="EMBL" id="JACBZO010000001">
    <property type="protein sequence ID" value="NYI40861.1"/>
    <property type="molecule type" value="Genomic_DNA"/>
</dbReference>
<dbReference type="PRINTS" id="PR00111">
    <property type="entry name" value="ABHYDROLASE"/>
</dbReference>
<dbReference type="Pfam" id="PF00561">
    <property type="entry name" value="Abhydrolase_1"/>
    <property type="match status" value="1"/>
</dbReference>